<keyword evidence="2 6" id="KW-1003">Cell membrane</keyword>
<reference evidence="8 9" key="1">
    <citation type="submission" date="2019-10" db="EMBL/GenBank/DDBJ databases">
        <authorList>
            <person name="Karimi E."/>
        </authorList>
    </citation>
    <scope>NUCLEOTIDE SEQUENCE [LARGE SCALE GENOMIC DNA]</scope>
    <source>
        <strain evidence="8">Exiguobacterium sp. 9Y</strain>
    </source>
</reference>
<dbReference type="Proteomes" id="UP000439752">
    <property type="component" value="Unassembled WGS sequence"/>
</dbReference>
<keyword evidence="3 6" id="KW-0812">Transmembrane</keyword>
<feature type="transmembrane region" description="Helical" evidence="6">
    <location>
        <begin position="32"/>
        <end position="50"/>
    </location>
</feature>
<dbReference type="AlphaFoldDB" id="A0A653IG94"/>
<organism evidence="8 9">
    <name type="scientific">Exiguobacterium oxidotolerans</name>
    <dbReference type="NCBI Taxonomy" id="223958"/>
    <lineage>
        <taxon>Bacteria</taxon>
        <taxon>Bacillati</taxon>
        <taxon>Bacillota</taxon>
        <taxon>Bacilli</taxon>
        <taxon>Bacillales</taxon>
        <taxon>Bacillales Family XII. Incertae Sedis</taxon>
        <taxon>Exiguobacterium</taxon>
    </lineage>
</organism>
<evidence type="ECO:0000256" key="3">
    <source>
        <dbReference type="ARBA" id="ARBA00022692"/>
    </source>
</evidence>
<keyword evidence="5 6" id="KW-0472">Membrane</keyword>
<dbReference type="InterPro" id="IPR032816">
    <property type="entry name" value="VTT_dom"/>
</dbReference>
<evidence type="ECO:0000313" key="9">
    <source>
        <dbReference type="Proteomes" id="UP000439752"/>
    </source>
</evidence>
<keyword evidence="4 6" id="KW-1133">Transmembrane helix</keyword>
<dbReference type="PANTHER" id="PTHR12677:SF55">
    <property type="entry name" value="UNDECAPRENYL PHOSPHATE TRANSPORTER SAOUHSC_00901-RELATED"/>
    <property type="match status" value="1"/>
</dbReference>
<dbReference type="EMBL" id="CABWKQ010000031">
    <property type="protein sequence ID" value="VWX38148.1"/>
    <property type="molecule type" value="Genomic_DNA"/>
</dbReference>
<evidence type="ECO:0000256" key="4">
    <source>
        <dbReference type="ARBA" id="ARBA00022989"/>
    </source>
</evidence>
<dbReference type="GO" id="GO:0005886">
    <property type="term" value="C:plasma membrane"/>
    <property type="evidence" value="ECO:0007669"/>
    <property type="project" value="UniProtKB-SubCell"/>
</dbReference>
<comment type="similarity">
    <text evidence="6">Belongs to the TVP38/TMEM64 family.</text>
</comment>
<keyword evidence="9" id="KW-1185">Reference proteome</keyword>
<comment type="subcellular location">
    <subcellularLocation>
        <location evidence="1 6">Cell membrane</location>
        <topology evidence="1 6">Multi-pass membrane protein</topology>
    </subcellularLocation>
</comment>
<protein>
    <recommendedName>
        <fullName evidence="6">TVP38/TMEM64 family membrane protein</fullName>
    </recommendedName>
</protein>
<dbReference type="RefSeq" id="WP_236550061.1">
    <property type="nucleotide sequence ID" value="NZ_LR732312.1"/>
</dbReference>
<feature type="transmembrane region" description="Helical" evidence="6">
    <location>
        <begin position="111"/>
        <end position="136"/>
    </location>
</feature>
<feature type="transmembrane region" description="Helical" evidence="6">
    <location>
        <begin position="142"/>
        <end position="160"/>
    </location>
</feature>
<feature type="transmembrane region" description="Helical" evidence="6">
    <location>
        <begin position="6"/>
        <end position="25"/>
    </location>
</feature>
<evidence type="ECO:0000256" key="1">
    <source>
        <dbReference type="ARBA" id="ARBA00004651"/>
    </source>
</evidence>
<evidence type="ECO:0000256" key="6">
    <source>
        <dbReference type="RuleBase" id="RU366058"/>
    </source>
</evidence>
<gene>
    <name evidence="8" type="ORF">EXIGUO9Y_370020</name>
</gene>
<dbReference type="PANTHER" id="PTHR12677">
    <property type="entry name" value="GOLGI APPARATUS MEMBRANE PROTEIN TVP38-RELATED"/>
    <property type="match status" value="1"/>
</dbReference>
<accession>A0A653IG94</accession>
<name>A0A653IG94_9BACL</name>
<evidence type="ECO:0000313" key="8">
    <source>
        <dbReference type="EMBL" id="VWX38148.1"/>
    </source>
</evidence>
<evidence type="ECO:0000256" key="2">
    <source>
        <dbReference type="ARBA" id="ARBA00022475"/>
    </source>
</evidence>
<evidence type="ECO:0000259" key="7">
    <source>
        <dbReference type="Pfam" id="PF09335"/>
    </source>
</evidence>
<evidence type="ECO:0000256" key="5">
    <source>
        <dbReference type="ARBA" id="ARBA00023136"/>
    </source>
</evidence>
<feature type="transmembrane region" description="Helical" evidence="6">
    <location>
        <begin position="81"/>
        <end position="104"/>
    </location>
</feature>
<dbReference type="InterPro" id="IPR015414">
    <property type="entry name" value="TMEM64"/>
</dbReference>
<dbReference type="Pfam" id="PF09335">
    <property type="entry name" value="VTT_dom"/>
    <property type="match status" value="1"/>
</dbReference>
<sequence length="172" mass="19263">MLVSFIVSIFGFLPSAFVTAANVLYFGYWEGFLLSFLGEAFGALIAFYLYRFGVRRLTPKIDSVRVRKWTDRLAETNGRDAFWLIVLLRVLPFIPSGLVTLLSATSRVSPLIFFIASTLGKIPALFIEVASVSWFIGSDAAIQWIVVGVVIVLYAAHHVYKQYRSKQKTPSS</sequence>
<proteinExistence type="inferred from homology"/>
<feature type="domain" description="VTT" evidence="7">
    <location>
        <begin position="13"/>
        <end position="131"/>
    </location>
</feature>